<feature type="transmembrane region" description="Helical" evidence="5">
    <location>
        <begin position="279"/>
        <end position="305"/>
    </location>
</feature>
<dbReference type="EMBL" id="CP036275">
    <property type="protein sequence ID" value="QDU40566.1"/>
    <property type="molecule type" value="Genomic_DNA"/>
</dbReference>
<dbReference type="AlphaFoldDB" id="A0A517ZDL5"/>
<evidence type="ECO:0000256" key="2">
    <source>
        <dbReference type="ARBA" id="ARBA00022692"/>
    </source>
</evidence>
<feature type="transmembrane region" description="Helical" evidence="5">
    <location>
        <begin position="147"/>
        <end position="166"/>
    </location>
</feature>
<dbReference type="GO" id="GO:0046873">
    <property type="term" value="F:metal ion transmembrane transporter activity"/>
    <property type="evidence" value="ECO:0007669"/>
    <property type="project" value="InterPro"/>
</dbReference>
<comment type="subcellular location">
    <subcellularLocation>
        <location evidence="1">Membrane</location>
        <topology evidence="1">Multi-pass membrane protein</topology>
    </subcellularLocation>
</comment>
<reference evidence="6 7" key="1">
    <citation type="submission" date="2019-02" db="EMBL/GenBank/DDBJ databases">
        <title>Deep-cultivation of Planctomycetes and their phenomic and genomic characterization uncovers novel biology.</title>
        <authorList>
            <person name="Wiegand S."/>
            <person name="Jogler M."/>
            <person name="Boedeker C."/>
            <person name="Pinto D."/>
            <person name="Vollmers J."/>
            <person name="Rivas-Marin E."/>
            <person name="Kohn T."/>
            <person name="Peeters S.H."/>
            <person name="Heuer A."/>
            <person name="Rast P."/>
            <person name="Oberbeckmann S."/>
            <person name="Bunk B."/>
            <person name="Jeske O."/>
            <person name="Meyerdierks A."/>
            <person name="Storesund J.E."/>
            <person name="Kallscheuer N."/>
            <person name="Luecker S."/>
            <person name="Lage O.M."/>
            <person name="Pohl T."/>
            <person name="Merkel B.J."/>
            <person name="Hornburger P."/>
            <person name="Mueller R.-W."/>
            <person name="Bruemmer F."/>
            <person name="Labrenz M."/>
            <person name="Spormann A.M."/>
            <person name="Op den Camp H."/>
            <person name="Overmann J."/>
            <person name="Amann R."/>
            <person name="Jetten M.S.M."/>
            <person name="Mascher T."/>
            <person name="Medema M.H."/>
            <person name="Devos D.P."/>
            <person name="Kaster A.-K."/>
            <person name="Ovreas L."/>
            <person name="Rohde M."/>
            <person name="Galperin M.Y."/>
            <person name="Jogler C."/>
        </authorList>
    </citation>
    <scope>NUCLEOTIDE SEQUENCE [LARGE SCALE GENOMIC DNA]</scope>
    <source>
        <strain evidence="6 7">Mal4</strain>
    </source>
</reference>
<protein>
    <submittedName>
        <fullName evidence="6">Natural resistance-associated macrophage protein</fullName>
    </submittedName>
</protein>
<feature type="transmembrane region" description="Helical" evidence="5">
    <location>
        <begin position="326"/>
        <end position="346"/>
    </location>
</feature>
<dbReference type="InterPro" id="IPR001046">
    <property type="entry name" value="NRAMP_fam"/>
</dbReference>
<evidence type="ECO:0000256" key="4">
    <source>
        <dbReference type="ARBA" id="ARBA00023136"/>
    </source>
</evidence>
<organism evidence="6 7">
    <name type="scientific">Maioricimonas rarisocia</name>
    <dbReference type="NCBI Taxonomy" id="2528026"/>
    <lineage>
        <taxon>Bacteria</taxon>
        <taxon>Pseudomonadati</taxon>
        <taxon>Planctomycetota</taxon>
        <taxon>Planctomycetia</taxon>
        <taxon>Planctomycetales</taxon>
        <taxon>Planctomycetaceae</taxon>
        <taxon>Maioricimonas</taxon>
    </lineage>
</organism>
<feature type="transmembrane region" description="Helical" evidence="5">
    <location>
        <begin position="83"/>
        <end position="110"/>
    </location>
</feature>
<proteinExistence type="predicted"/>
<evidence type="ECO:0000256" key="5">
    <source>
        <dbReference type="SAM" id="Phobius"/>
    </source>
</evidence>
<dbReference type="GO" id="GO:0016020">
    <property type="term" value="C:membrane"/>
    <property type="evidence" value="ECO:0007669"/>
    <property type="project" value="UniProtKB-SubCell"/>
</dbReference>
<accession>A0A517ZDL5</accession>
<keyword evidence="2 5" id="KW-0812">Transmembrane</keyword>
<gene>
    <name evidence="6" type="ORF">Mal4_49240</name>
</gene>
<evidence type="ECO:0000313" key="6">
    <source>
        <dbReference type="EMBL" id="QDU40566.1"/>
    </source>
</evidence>
<dbReference type="Pfam" id="PF01566">
    <property type="entry name" value="Nramp"/>
    <property type="match status" value="1"/>
</dbReference>
<keyword evidence="4 5" id="KW-0472">Membrane</keyword>
<evidence type="ECO:0000256" key="1">
    <source>
        <dbReference type="ARBA" id="ARBA00004141"/>
    </source>
</evidence>
<feature type="transmembrane region" description="Helical" evidence="5">
    <location>
        <begin position="385"/>
        <end position="405"/>
    </location>
</feature>
<keyword evidence="3 5" id="KW-1133">Transmembrane helix</keyword>
<dbReference type="Proteomes" id="UP000320496">
    <property type="component" value="Chromosome"/>
</dbReference>
<evidence type="ECO:0000313" key="7">
    <source>
        <dbReference type="Proteomes" id="UP000320496"/>
    </source>
</evidence>
<feature type="transmembrane region" description="Helical" evidence="5">
    <location>
        <begin position="192"/>
        <end position="213"/>
    </location>
</feature>
<feature type="transmembrane region" description="Helical" evidence="5">
    <location>
        <begin position="33"/>
        <end position="54"/>
    </location>
</feature>
<feature type="transmembrane region" description="Helical" evidence="5">
    <location>
        <begin position="352"/>
        <end position="373"/>
    </location>
</feature>
<keyword evidence="7" id="KW-1185">Reference proteome</keyword>
<feature type="transmembrane region" description="Helical" evidence="5">
    <location>
        <begin position="122"/>
        <end position="140"/>
    </location>
</feature>
<dbReference type="NCBIfam" id="NF037982">
    <property type="entry name" value="Nramp_1"/>
    <property type="match status" value="1"/>
</dbReference>
<sequence length="414" mass="44052">MRPRLLLTVIGPGMLVAATGVGAGDLATGALAGSKLGVAVAWAVLLGAGLKFVLNEGLARWQLSTGTTILEGAIARFGRPLRLIVLTYIIAWTYFTGAALMSACGVAAHAIAPISEASVDKVLYGLLHSATALVLIRLGGFPLFERVMRLCIGVMFVTVLATAIALRPDWQTLASGVLLPTIPNRTGDGLRWTVALAGGVGGTLTILCYGYWIREAGRTRPSDLTTCRWDLASGYLMTATFGICMLIIGSRISVEGRSAELLVVLADELRGPLGPVGRWTFLIGGWGAVFSSMLGVWQSVPYLFADACLYQPGQAGAQDPARYRRYYRSFLLMTATVPVAGMFGTFEQIQMLYAVFGALFIPLLAVGLLYFNGAGGLVDTQARNSVLTTGLLLVAVGLFAAFGYFELYRKLFGN</sequence>
<name>A0A517ZDL5_9PLAN</name>
<evidence type="ECO:0000256" key="3">
    <source>
        <dbReference type="ARBA" id="ARBA00022989"/>
    </source>
</evidence>
<feature type="transmembrane region" description="Helical" evidence="5">
    <location>
        <begin position="234"/>
        <end position="254"/>
    </location>
</feature>
<dbReference type="KEGG" id="mri:Mal4_49240"/>